<dbReference type="InterPro" id="IPR042188">
    <property type="entry name" value="MmgE/PrpD_sf_2"/>
</dbReference>
<name>A0A1H6IU86_9EURY</name>
<dbReference type="SUPFAM" id="SSF103378">
    <property type="entry name" value="2-methylcitrate dehydratase PrpD"/>
    <property type="match status" value="1"/>
</dbReference>
<dbReference type="InterPro" id="IPR045337">
    <property type="entry name" value="MmgE_PrpD_C"/>
</dbReference>
<dbReference type="Pfam" id="PF03972">
    <property type="entry name" value="MmgE_PrpD_N"/>
    <property type="match status" value="1"/>
</dbReference>
<dbReference type="Proteomes" id="UP000199215">
    <property type="component" value="Unassembled WGS sequence"/>
</dbReference>
<accession>A0A1H6IU86</accession>
<dbReference type="STRING" id="1267564.SAMN05192561_103152"/>
<gene>
    <name evidence="4" type="ORF">SAMN05192561_103152</name>
</gene>
<evidence type="ECO:0000256" key="1">
    <source>
        <dbReference type="ARBA" id="ARBA00006174"/>
    </source>
</evidence>
<dbReference type="InterPro" id="IPR042183">
    <property type="entry name" value="MmgE/PrpD_sf_1"/>
</dbReference>
<evidence type="ECO:0000259" key="2">
    <source>
        <dbReference type="Pfam" id="PF03972"/>
    </source>
</evidence>
<dbReference type="EMBL" id="FNWU01000003">
    <property type="protein sequence ID" value="SEH49966.1"/>
    <property type="molecule type" value="Genomic_DNA"/>
</dbReference>
<dbReference type="AlphaFoldDB" id="A0A1H6IU86"/>
<dbReference type="Gene3D" id="1.10.4100.10">
    <property type="entry name" value="2-methylcitrate dehydratase PrpD"/>
    <property type="match status" value="1"/>
</dbReference>
<dbReference type="RefSeq" id="WP_092816720.1">
    <property type="nucleotide sequence ID" value="NZ_FNWU01000003.1"/>
</dbReference>
<keyword evidence="5" id="KW-1185">Reference proteome</keyword>
<dbReference type="GO" id="GO:0016829">
    <property type="term" value="F:lyase activity"/>
    <property type="evidence" value="ECO:0007669"/>
    <property type="project" value="InterPro"/>
</dbReference>
<dbReference type="Pfam" id="PF19305">
    <property type="entry name" value="MmgE_PrpD_C"/>
    <property type="match status" value="1"/>
</dbReference>
<evidence type="ECO:0000313" key="5">
    <source>
        <dbReference type="Proteomes" id="UP000199215"/>
    </source>
</evidence>
<dbReference type="PANTHER" id="PTHR16943">
    <property type="entry name" value="2-METHYLCITRATE DEHYDRATASE-RELATED"/>
    <property type="match status" value="1"/>
</dbReference>
<protein>
    <submittedName>
        <fullName evidence="4">2-methylcitrate dehydratase PrpD</fullName>
    </submittedName>
</protein>
<feature type="domain" description="MmgE/PrpD N-terminal" evidence="2">
    <location>
        <begin position="7"/>
        <end position="243"/>
    </location>
</feature>
<sequence length="448" mass="47857">MGETAVLCEFIESTTYDDIPDPVLDHAKTAIMDNVGVSLFGAHHELGDTIYDYVDAHGGDGEATVYAREPRSAPAAALANGAFGHAVDYDDTFESIVIHPTSPVFSAALAAADEVDASSTDLLTGYVVGCEVAYRVGHSTYPEHYQNGWHSTGTAGSFGAAAAAATVLDLEGDAIPNALGIVASGSSALKKNFGTMTKPLHAGHAAQIGVRAALLARSGFTADTEILEGKIGYNRVMTIDDAYDPAEITDGLGSDWAVPDIGFKPYPSGVITHAAMDAMRDLVQEHDLSPETVEDVVVTLDDAASEMLHHEQPDNALQAKFSIEFCLAAVLREGDAGIHEFTDEYVQEPATKEAVSMVSRAFEENLFDEEFAGYGAIVRVTTTSGESLRGEMQYAPGSPNNPVSEERLQAKFRECAETRLDPERVDDLAETIRTLEDADLETFRDIVA</sequence>
<dbReference type="InterPro" id="IPR045336">
    <property type="entry name" value="MmgE_PrpD_N"/>
</dbReference>
<comment type="similarity">
    <text evidence="1">Belongs to the PrpD family.</text>
</comment>
<evidence type="ECO:0000313" key="4">
    <source>
        <dbReference type="EMBL" id="SEH49966.1"/>
    </source>
</evidence>
<dbReference type="PANTHER" id="PTHR16943:SF8">
    <property type="entry name" value="2-METHYLCITRATE DEHYDRATASE"/>
    <property type="match status" value="1"/>
</dbReference>
<organism evidence="4 5">
    <name type="scientific">Halopenitus malekzadehii</name>
    <dbReference type="NCBI Taxonomy" id="1267564"/>
    <lineage>
        <taxon>Archaea</taxon>
        <taxon>Methanobacteriati</taxon>
        <taxon>Methanobacteriota</taxon>
        <taxon>Stenosarchaea group</taxon>
        <taxon>Halobacteria</taxon>
        <taxon>Halobacteriales</taxon>
        <taxon>Haloferacaceae</taxon>
        <taxon>Halopenitus</taxon>
    </lineage>
</organism>
<proteinExistence type="inferred from homology"/>
<dbReference type="OrthoDB" id="43639at2157"/>
<dbReference type="InterPro" id="IPR036148">
    <property type="entry name" value="MmgE/PrpD_sf"/>
</dbReference>
<dbReference type="InterPro" id="IPR005656">
    <property type="entry name" value="MmgE_PrpD"/>
</dbReference>
<reference evidence="4 5" key="1">
    <citation type="submission" date="2016-10" db="EMBL/GenBank/DDBJ databases">
        <authorList>
            <person name="de Groot N.N."/>
        </authorList>
    </citation>
    <scope>NUCLEOTIDE SEQUENCE [LARGE SCALE GENOMIC DNA]</scope>
    <source>
        <strain evidence="4 5">IBRC-M10418</strain>
    </source>
</reference>
<dbReference type="Gene3D" id="3.30.1330.120">
    <property type="entry name" value="2-methylcitrate dehydratase PrpD"/>
    <property type="match status" value="1"/>
</dbReference>
<evidence type="ECO:0000259" key="3">
    <source>
        <dbReference type="Pfam" id="PF19305"/>
    </source>
</evidence>
<feature type="domain" description="MmgE/PrpD C-terminal" evidence="3">
    <location>
        <begin position="266"/>
        <end position="436"/>
    </location>
</feature>